<evidence type="ECO:0000256" key="6">
    <source>
        <dbReference type="HAMAP-Rule" id="MF_00031"/>
    </source>
</evidence>
<dbReference type="SUPFAM" id="SSF46929">
    <property type="entry name" value="DNA helicase RuvA subunit, C-terminal domain"/>
    <property type="match status" value="1"/>
</dbReference>
<dbReference type="SMART" id="SM00278">
    <property type="entry name" value="HhH1"/>
    <property type="match status" value="2"/>
</dbReference>
<dbReference type="InterPro" id="IPR003583">
    <property type="entry name" value="Hlx-hairpin-Hlx_DNA-bd_motif"/>
</dbReference>
<dbReference type="SUPFAM" id="SSF50249">
    <property type="entry name" value="Nucleic acid-binding proteins"/>
    <property type="match status" value="1"/>
</dbReference>
<keyword evidence="8" id="KW-0378">Hydrolase</keyword>
<comment type="subunit">
    <text evidence="6">Homotetramer. Forms an RuvA(8)-RuvB(12)-Holliday junction (HJ) complex. HJ DNA is sandwiched between 2 RuvA tetramers; dsDNA enters through RuvA and exits via RuvB. An RuvB hexamer assembles on each DNA strand where it exits the tetramer. Each RuvB hexamer is contacted by two RuvA subunits (via domain III) on 2 adjacent RuvB subunits; this complex drives branch migration. In the full resolvosome a probable DNA-RuvA(4)-RuvB(12)-RuvC(2) complex forms which resolves the HJ.</text>
</comment>
<feature type="domain" description="Helix-hairpin-helix DNA-binding motif class 1" evidence="7">
    <location>
        <begin position="108"/>
        <end position="127"/>
    </location>
</feature>
<dbReference type="GO" id="GO:0006310">
    <property type="term" value="P:DNA recombination"/>
    <property type="evidence" value="ECO:0007669"/>
    <property type="project" value="UniProtKB-UniRule"/>
</dbReference>
<feature type="region of interest" description="Domain III" evidence="6">
    <location>
        <begin position="144"/>
        <end position="187"/>
    </location>
</feature>
<proteinExistence type="inferred from homology"/>
<dbReference type="EMBL" id="LCRB01000001">
    <property type="protein sequence ID" value="KKW27177.1"/>
    <property type="molecule type" value="Genomic_DNA"/>
</dbReference>
<dbReference type="InterPro" id="IPR013849">
    <property type="entry name" value="DNA_helicase_Holl-junc_RuvA_I"/>
</dbReference>
<dbReference type="InterPro" id="IPR036267">
    <property type="entry name" value="RuvA_C_sf"/>
</dbReference>
<dbReference type="NCBIfam" id="TIGR00084">
    <property type="entry name" value="ruvA"/>
    <property type="match status" value="1"/>
</dbReference>
<dbReference type="HAMAP" id="MF_00031">
    <property type="entry name" value="DNA_HJ_migration_RuvA"/>
    <property type="match status" value="1"/>
</dbReference>
<protein>
    <recommendedName>
        <fullName evidence="6">Holliday junction branch migration complex subunit RuvA</fullName>
    </recommendedName>
</protein>
<evidence type="ECO:0000256" key="3">
    <source>
        <dbReference type="ARBA" id="ARBA00023125"/>
    </source>
</evidence>
<evidence type="ECO:0000259" key="7">
    <source>
        <dbReference type="SMART" id="SM00278"/>
    </source>
</evidence>
<keyword evidence="3 6" id="KW-0238">DNA-binding</keyword>
<comment type="similarity">
    <text evidence="6">Belongs to the RuvA family.</text>
</comment>
<accession>A0A0G1ZGZ5</accession>
<keyword evidence="1 6" id="KW-0963">Cytoplasm</keyword>
<keyword evidence="8" id="KW-0067">ATP-binding</keyword>
<evidence type="ECO:0000256" key="1">
    <source>
        <dbReference type="ARBA" id="ARBA00022490"/>
    </source>
</evidence>
<reference evidence="8 9" key="1">
    <citation type="journal article" date="2015" name="Nature">
        <title>rRNA introns, odd ribosomes, and small enigmatic genomes across a large radiation of phyla.</title>
        <authorList>
            <person name="Brown C.T."/>
            <person name="Hug L.A."/>
            <person name="Thomas B.C."/>
            <person name="Sharon I."/>
            <person name="Castelle C.J."/>
            <person name="Singh A."/>
            <person name="Wilkins M.J."/>
            <person name="Williams K.H."/>
            <person name="Banfield J.F."/>
        </authorList>
    </citation>
    <scope>NUCLEOTIDE SEQUENCE [LARGE SCALE GENOMIC DNA]</scope>
</reference>
<dbReference type="Gene3D" id="1.10.8.10">
    <property type="entry name" value="DNA helicase RuvA subunit, C-terminal domain"/>
    <property type="match status" value="1"/>
</dbReference>
<dbReference type="Gene3D" id="2.40.50.140">
    <property type="entry name" value="Nucleic acid-binding proteins"/>
    <property type="match status" value="1"/>
</dbReference>
<keyword evidence="2 6" id="KW-0227">DNA damage</keyword>
<comment type="domain">
    <text evidence="6">Has three domains with a flexible linker between the domains II and III and assumes an 'L' shape. Domain III is highly mobile and contacts RuvB.</text>
</comment>
<dbReference type="InterPro" id="IPR000085">
    <property type="entry name" value="RuvA"/>
</dbReference>
<dbReference type="GO" id="GO:0005524">
    <property type="term" value="F:ATP binding"/>
    <property type="evidence" value="ECO:0007669"/>
    <property type="project" value="InterPro"/>
</dbReference>
<dbReference type="SUPFAM" id="SSF47781">
    <property type="entry name" value="RuvA domain 2-like"/>
    <property type="match status" value="1"/>
</dbReference>
<dbReference type="InterPro" id="IPR010994">
    <property type="entry name" value="RuvA_2-like"/>
</dbReference>
<dbReference type="InterPro" id="IPR011114">
    <property type="entry name" value="RuvA_C"/>
</dbReference>
<dbReference type="GO" id="GO:0000400">
    <property type="term" value="F:four-way junction DNA binding"/>
    <property type="evidence" value="ECO:0007669"/>
    <property type="project" value="UniProtKB-UniRule"/>
</dbReference>
<organism evidence="8 9">
    <name type="scientific">candidate division Kazan bacterium GW2011_GWB1_52_7</name>
    <dbReference type="NCBI Taxonomy" id="1620414"/>
    <lineage>
        <taxon>Bacteria</taxon>
        <taxon>Bacteria division Kazan-3B-28</taxon>
    </lineage>
</organism>
<dbReference type="Pfam" id="PF14520">
    <property type="entry name" value="HHH_5"/>
    <property type="match status" value="1"/>
</dbReference>
<comment type="function">
    <text evidence="6">The RuvA-RuvB-RuvC complex processes Holliday junction (HJ) DNA during genetic recombination and DNA repair, while the RuvA-RuvB complex plays an important role in the rescue of blocked DNA replication forks via replication fork reversal (RFR). RuvA specifically binds to HJ cruciform DNA, conferring on it an open structure. The RuvB hexamer acts as an ATP-dependent pump, pulling dsDNA into and through the RuvAB complex. HJ branch migration allows RuvC to scan DNA until it finds its consensus sequence, where it cleaves and resolves the cruciform DNA.</text>
</comment>
<dbReference type="PATRIC" id="fig|1620414.3.peg.119"/>
<keyword evidence="8" id="KW-0347">Helicase</keyword>
<keyword evidence="5 6" id="KW-0234">DNA repair</keyword>
<dbReference type="GO" id="GO:0006281">
    <property type="term" value="P:DNA repair"/>
    <property type="evidence" value="ECO:0007669"/>
    <property type="project" value="UniProtKB-UniRule"/>
</dbReference>
<gene>
    <name evidence="6" type="primary">ruvA</name>
    <name evidence="8" type="ORF">VF00_C0001G0112</name>
</gene>
<dbReference type="InterPro" id="IPR012340">
    <property type="entry name" value="NA-bd_OB-fold"/>
</dbReference>
<dbReference type="GO" id="GO:0009379">
    <property type="term" value="C:Holliday junction helicase complex"/>
    <property type="evidence" value="ECO:0007669"/>
    <property type="project" value="InterPro"/>
</dbReference>
<dbReference type="Proteomes" id="UP000034913">
    <property type="component" value="Unassembled WGS sequence"/>
</dbReference>
<comment type="caution">
    <text evidence="8">The sequence shown here is derived from an EMBL/GenBank/DDBJ whole genome shotgun (WGS) entry which is preliminary data.</text>
</comment>
<dbReference type="Pfam" id="PF01330">
    <property type="entry name" value="RuvA_N"/>
    <property type="match status" value="1"/>
</dbReference>
<evidence type="ECO:0000313" key="9">
    <source>
        <dbReference type="Proteomes" id="UP000034913"/>
    </source>
</evidence>
<feature type="region of interest" description="Domain I" evidence="6">
    <location>
        <begin position="1"/>
        <end position="64"/>
    </location>
</feature>
<dbReference type="Pfam" id="PF07499">
    <property type="entry name" value="RuvA_C"/>
    <property type="match status" value="1"/>
</dbReference>
<feature type="domain" description="Helix-hairpin-helix DNA-binding motif class 1" evidence="7">
    <location>
        <begin position="73"/>
        <end position="92"/>
    </location>
</feature>
<evidence type="ECO:0000313" key="8">
    <source>
        <dbReference type="EMBL" id="KKW27177.1"/>
    </source>
</evidence>
<dbReference type="GO" id="GO:0005737">
    <property type="term" value="C:cytoplasm"/>
    <property type="evidence" value="ECO:0007669"/>
    <property type="project" value="UniProtKB-SubCell"/>
</dbReference>
<sequence>MIGSIQGTVKSAGIDWLLVQTEGGVGYKISTTHAVIASYPVGSTIELLTYLVVREDQLSLYGFMSEAEQTFFTQLVGVSGVGPRSALGVLNAGKVSELQSAIGGGDVAIFTTISGIGKKTAERIIVELKNKVEISNSKLGDQAHDLLTALVSLGYNAYEVKRVLPDIPRELAATEDRIKYALKLLGK</sequence>
<dbReference type="Gene3D" id="1.10.150.20">
    <property type="entry name" value="5' to 3' exonuclease, C-terminal subdomain"/>
    <property type="match status" value="1"/>
</dbReference>
<comment type="caution">
    <text evidence="6">Lacks conserved residue(s) required for the propagation of feature annotation.</text>
</comment>
<dbReference type="GO" id="GO:0009378">
    <property type="term" value="F:four-way junction helicase activity"/>
    <property type="evidence" value="ECO:0007669"/>
    <property type="project" value="InterPro"/>
</dbReference>
<comment type="subcellular location">
    <subcellularLocation>
        <location evidence="6">Cytoplasm</location>
    </subcellularLocation>
</comment>
<dbReference type="CDD" id="cd14332">
    <property type="entry name" value="UBA_RuvA_C"/>
    <property type="match status" value="1"/>
</dbReference>
<name>A0A0G1ZGZ5_UNCK3</name>
<dbReference type="GO" id="GO:0048476">
    <property type="term" value="C:Holliday junction resolvase complex"/>
    <property type="evidence" value="ECO:0007669"/>
    <property type="project" value="UniProtKB-UniRule"/>
</dbReference>
<evidence type="ECO:0000256" key="4">
    <source>
        <dbReference type="ARBA" id="ARBA00023172"/>
    </source>
</evidence>
<evidence type="ECO:0000256" key="2">
    <source>
        <dbReference type="ARBA" id="ARBA00022763"/>
    </source>
</evidence>
<keyword evidence="8" id="KW-0547">Nucleotide-binding</keyword>
<dbReference type="AlphaFoldDB" id="A0A0G1ZGZ5"/>
<evidence type="ECO:0000256" key="5">
    <source>
        <dbReference type="ARBA" id="ARBA00023204"/>
    </source>
</evidence>
<keyword evidence="4 6" id="KW-0233">DNA recombination</keyword>